<comment type="function">
    <text evidence="6">Involved in both the arginine and lysine biosynthetic pathways.</text>
</comment>
<dbReference type="UniPathway" id="UPA00068"/>
<dbReference type="PIRSF" id="PIRSF000521">
    <property type="entry name" value="Transaminase_4ab_Lys_Orn"/>
    <property type="match status" value="1"/>
</dbReference>
<dbReference type="GO" id="GO:0042802">
    <property type="term" value="F:identical protein binding"/>
    <property type="evidence" value="ECO:0007669"/>
    <property type="project" value="TreeGrafter"/>
</dbReference>
<dbReference type="GO" id="GO:0030170">
    <property type="term" value="F:pyridoxal phosphate binding"/>
    <property type="evidence" value="ECO:0007669"/>
    <property type="project" value="InterPro"/>
</dbReference>
<feature type="binding site" evidence="6">
    <location>
        <begin position="210"/>
        <end position="213"/>
    </location>
    <ligand>
        <name>pyridoxal 5'-phosphate</name>
        <dbReference type="ChEBI" id="CHEBI:597326"/>
    </ligand>
</feature>
<name>A0A7C4I7K6_CALS0</name>
<keyword evidence="5 6" id="KW-0663">Pyridoxal phosphate</keyword>
<dbReference type="PANTHER" id="PTHR11986">
    <property type="entry name" value="AMINOTRANSFERASE CLASS III"/>
    <property type="match status" value="1"/>
</dbReference>
<dbReference type="Gene3D" id="3.40.640.10">
    <property type="entry name" value="Type I PLP-dependent aspartate aminotransferase-like (Major domain)"/>
    <property type="match status" value="1"/>
</dbReference>
<comment type="cofactor">
    <cofactor evidence="6">
        <name>pyridoxal 5'-phosphate</name>
        <dbReference type="ChEBI" id="CHEBI:597326"/>
    </cofactor>
    <text evidence="6">Binds 1 pyridoxal phosphate per subunit.</text>
</comment>
<evidence type="ECO:0000256" key="5">
    <source>
        <dbReference type="ARBA" id="ARBA00022898"/>
    </source>
</evidence>
<dbReference type="EMBL" id="DTAD01000080">
    <property type="protein sequence ID" value="HGN90935.1"/>
    <property type="molecule type" value="Genomic_DNA"/>
</dbReference>
<dbReference type="GO" id="GO:0008483">
    <property type="term" value="F:transaminase activity"/>
    <property type="evidence" value="ECO:0007669"/>
    <property type="project" value="UniProtKB-UniRule"/>
</dbReference>
<evidence type="ECO:0000256" key="6">
    <source>
        <dbReference type="HAMAP-Rule" id="MF_02084"/>
    </source>
</evidence>
<comment type="caution">
    <text evidence="6">Lacks conserved residue(s) required for the propagation of feature annotation.</text>
</comment>
<dbReference type="Gene3D" id="3.90.1150.10">
    <property type="entry name" value="Aspartate Aminotransferase, domain 1"/>
    <property type="match status" value="1"/>
</dbReference>
<evidence type="ECO:0000256" key="3">
    <source>
        <dbReference type="ARBA" id="ARBA00022605"/>
    </source>
</evidence>
<dbReference type="EC" id="2.6.1.118" evidence="6"/>
<dbReference type="InterPro" id="IPR015421">
    <property type="entry name" value="PyrdxlP-dep_Trfase_major"/>
</dbReference>
<dbReference type="PANTHER" id="PTHR11986:SF79">
    <property type="entry name" value="ACETYLORNITHINE AMINOTRANSFERASE, MITOCHONDRIAL"/>
    <property type="match status" value="1"/>
</dbReference>
<proteinExistence type="inferred from homology"/>
<comment type="subcellular location">
    <subcellularLocation>
        <location evidence="6">Cytoplasm</location>
    </subcellularLocation>
</comment>
<evidence type="ECO:0000256" key="4">
    <source>
        <dbReference type="ARBA" id="ARBA00022679"/>
    </source>
</evidence>
<evidence type="ECO:0000256" key="2">
    <source>
        <dbReference type="ARBA" id="ARBA00022576"/>
    </source>
</evidence>
<dbReference type="Pfam" id="PF00202">
    <property type="entry name" value="Aminotran_3"/>
    <property type="match status" value="1"/>
</dbReference>
<keyword evidence="2 6" id="KW-0032">Aminotransferase</keyword>
<keyword evidence="4 6" id="KW-0808">Transferase</keyword>
<keyword evidence="6" id="KW-0457">Lysine biosynthesis</keyword>
<dbReference type="EC" id="2.6.1.124" evidence="6"/>
<comment type="pathway">
    <text evidence="6">Amino-acid biosynthesis; L-lysine biosynthesis via AAA pathway; L-lysine from L-alpha-aminoadipate (Thermus route): step 4/5.</text>
</comment>
<accession>A0A7C4I7K6</accession>
<gene>
    <name evidence="6" type="primary">lysJ</name>
    <name evidence="7" type="ORF">ENT82_07430</name>
</gene>
<dbReference type="InterPro" id="IPR049704">
    <property type="entry name" value="Aminotrans_3_PPA_site"/>
</dbReference>
<comment type="caution">
    <text evidence="7">The sequence shown here is derived from an EMBL/GenBank/DDBJ whole genome shotgun (WGS) entry which is preliminary data.</text>
</comment>
<feature type="modified residue" description="N6-(pyridoxal phosphate)lysine" evidence="6">
    <location>
        <position position="239"/>
    </location>
</feature>
<feature type="binding site" evidence="6">
    <location>
        <position position="267"/>
    </location>
    <ligand>
        <name>substrate</name>
    </ligand>
</feature>
<comment type="catalytic activity">
    <reaction evidence="6">
        <text>[amino-group carrier protein]-C-terminal-gamma-(L-ornithyl)-L-glutamate + 2-oxoglutarate = [amino-group carrier protein]-C-terminal-gamma-(L-glutamyl-5-semialdehyde)-L-glutamate + L-glutamate</text>
        <dbReference type="Rhea" id="RHEA:52672"/>
        <dbReference type="Rhea" id="RHEA-COMP:13327"/>
        <dbReference type="Rhea" id="RHEA-COMP:13328"/>
        <dbReference type="ChEBI" id="CHEBI:16810"/>
        <dbReference type="ChEBI" id="CHEBI:29985"/>
        <dbReference type="ChEBI" id="CHEBI:136761"/>
        <dbReference type="ChEBI" id="CHEBI:136763"/>
        <dbReference type="EC" id="2.6.1.124"/>
    </reaction>
</comment>
<evidence type="ECO:0000313" key="7">
    <source>
        <dbReference type="EMBL" id="HGN90935.1"/>
    </source>
</evidence>
<comment type="similarity">
    <text evidence="6">Belongs to the class-III pyridoxal-phosphate-dependent aminotransferase family. LysJ subfamily.</text>
</comment>
<dbReference type="FunFam" id="3.40.640.10:FF:000004">
    <property type="entry name" value="Acetylornithine aminotransferase"/>
    <property type="match status" value="1"/>
</dbReference>
<comment type="catalytic activity">
    <reaction evidence="6">
        <text>[amino-group carrier protein]-C-terminal-gamma-(L-lysyl)-L-glutamate + 2-oxoglutarate = [amino-group carrier protein]-C-terminal-N-(1-carboxy-5-oxopentan-1-yl)-L-glutamine + L-glutamate</text>
        <dbReference type="Rhea" id="RHEA:41952"/>
        <dbReference type="Rhea" id="RHEA-COMP:9714"/>
        <dbReference type="Rhea" id="RHEA-COMP:9715"/>
        <dbReference type="ChEBI" id="CHEBI:16810"/>
        <dbReference type="ChEBI" id="CHEBI:29985"/>
        <dbReference type="ChEBI" id="CHEBI:78501"/>
        <dbReference type="ChEBI" id="CHEBI:78526"/>
        <dbReference type="EC" id="2.6.1.118"/>
    </reaction>
</comment>
<evidence type="ECO:0000256" key="1">
    <source>
        <dbReference type="ARBA" id="ARBA00022490"/>
    </source>
</evidence>
<dbReference type="GO" id="GO:0042450">
    <property type="term" value="P:L-arginine biosynthetic process via ornithine"/>
    <property type="evidence" value="ECO:0007669"/>
    <property type="project" value="UniProtKB-UniRule"/>
</dbReference>
<dbReference type="PROSITE" id="PS00600">
    <property type="entry name" value="AA_TRANSFER_CLASS_3"/>
    <property type="match status" value="1"/>
</dbReference>
<dbReference type="InterPro" id="IPR050103">
    <property type="entry name" value="Class-III_PLP-dep_AT"/>
</dbReference>
<dbReference type="SUPFAM" id="SSF53383">
    <property type="entry name" value="PLP-dependent transferases"/>
    <property type="match status" value="1"/>
</dbReference>
<reference evidence="7" key="1">
    <citation type="journal article" date="2020" name="mSystems">
        <title>Genome- and Community-Level Interaction Insights into Carbon Utilization and Element Cycling Functions of Hydrothermarchaeota in Hydrothermal Sediment.</title>
        <authorList>
            <person name="Zhou Z."/>
            <person name="Liu Y."/>
            <person name="Xu W."/>
            <person name="Pan J."/>
            <person name="Luo Z.H."/>
            <person name="Li M."/>
        </authorList>
    </citation>
    <scope>NUCLEOTIDE SEQUENCE [LARGE SCALE GENOMIC DNA]</scope>
    <source>
        <strain evidence="7">SpSt-613</strain>
    </source>
</reference>
<feature type="binding site" evidence="6">
    <location>
        <position position="268"/>
    </location>
    <ligand>
        <name>pyridoxal 5'-phosphate</name>
        <dbReference type="ChEBI" id="CHEBI:597326"/>
    </ligand>
</feature>
<dbReference type="InterPro" id="IPR015422">
    <property type="entry name" value="PyrdxlP-dep_Trfase_small"/>
</dbReference>
<dbReference type="InterPro" id="IPR015424">
    <property type="entry name" value="PyrdxlP-dep_Trfase"/>
</dbReference>
<feature type="binding site" evidence="6">
    <location>
        <position position="128"/>
    </location>
    <ligand>
        <name>substrate</name>
    </ligand>
</feature>
<dbReference type="CDD" id="cd00610">
    <property type="entry name" value="OAT_like"/>
    <property type="match status" value="1"/>
</dbReference>
<protein>
    <recommendedName>
        <fullName evidence="6">Putative [LysW]-aminoadipate semialdehyde/glutamate semialdehyde transaminase</fullName>
        <ecNumber evidence="6">2.6.1.118</ecNumber>
        <ecNumber evidence="6">2.6.1.124</ecNumber>
    </recommendedName>
</protein>
<dbReference type="HAMAP" id="MF_02084">
    <property type="entry name" value="LysJ_aminotrans_3"/>
    <property type="match status" value="1"/>
</dbReference>
<keyword evidence="3 6" id="KW-0028">Amino-acid biosynthesis</keyword>
<dbReference type="InterPro" id="IPR037537">
    <property type="entry name" value="LysJ"/>
</dbReference>
<keyword evidence="1 6" id="KW-0963">Cytoplasm</keyword>
<dbReference type="UniPathway" id="UPA00033">
    <property type="reaction ID" value="UER00038"/>
</dbReference>
<keyword evidence="6" id="KW-0055">Arginine biosynthesis</keyword>
<dbReference type="AlphaFoldDB" id="A0A7C4I7K6"/>
<comment type="pathway">
    <text evidence="6">Amino-acid biosynthesis; L-arginine biosynthesis.</text>
</comment>
<dbReference type="InterPro" id="IPR005814">
    <property type="entry name" value="Aminotrans_3"/>
</dbReference>
<sequence length="393" mass="43501">MTVSLLRFAAPRGLRVARAEGQYVWDAEGRRYLDFYMGYGAAFLGHRHPRIVKALEEQLSRYMTITPAFDTDALDSCLDALGKILPPHLTRVFFLNSGSEAVELALKLSRKLTGRRKVLAFNNGFHGRTMAALSATWNPKYREGFDPFPFEVVFAPFNNAEAVEEKLSEEYAAVIFEPVQGEGGIIPAKPEFMKAVEKRARELGVYVIVDEVQSGFGRTGVVWAHERGGIKPDMLTAAKAVAGGFPASLIAVTEDVASRLKDTDHGSTYGGNPLALAAITAATHVLLEENIPEQAEAKGAMLSEELTPLLQDYDRVFRGLRQAGLMIGIDMRTTPTQFIKMLQENGLIGFKAGLTVLRFLPPYLITRDDILYAVETIRKTAEEYIRLQPTEKT</sequence>
<comment type="subunit">
    <text evidence="6">Homodimer.</text>
</comment>
<dbReference type="GO" id="GO:0019878">
    <property type="term" value="P:lysine biosynthetic process via aminoadipic acid"/>
    <property type="evidence" value="ECO:0007669"/>
    <property type="project" value="UniProtKB-UniRule"/>
</dbReference>
<organism evidence="7">
    <name type="scientific">Caldiarchaeum subterraneum</name>
    <dbReference type="NCBI Taxonomy" id="311458"/>
    <lineage>
        <taxon>Archaea</taxon>
        <taxon>Nitrososphaerota</taxon>
        <taxon>Candidatus Caldarchaeales</taxon>
        <taxon>Candidatus Caldarchaeaceae</taxon>
        <taxon>Candidatus Caldarchaeum</taxon>
    </lineage>
</organism>
<feature type="binding site" evidence="6">
    <location>
        <position position="125"/>
    </location>
    <ligand>
        <name>pyridoxal 5'-phosphate</name>
        <dbReference type="ChEBI" id="CHEBI:597326"/>
    </ligand>
</feature>
<dbReference type="GO" id="GO:0005737">
    <property type="term" value="C:cytoplasm"/>
    <property type="evidence" value="ECO:0007669"/>
    <property type="project" value="UniProtKB-SubCell"/>
</dbReference>